<name>A0A432V5L6_9HYPH</name>
<protein>
    <submittedName>
        <fullName evidence="3">Acyltransferase</fullName>
    </submittedName>
</protein>
<keyword evidence="1" id="KW-0472">Membrane</keyword>
<feature type="transmembrane region" description="Helical" evidence="1">
    <location>
        <begin position="233"/>
        <end position="252"/>
    </location>
</feature>
<evidence type="ECO:0000256" key="1">
    <source>
        <dbReference type="SAM" id="Phobius"/>
    </source>
</evidence>
<dbReference type="PANTHER" id="PTHR23028">
    <property type="entry name" value="ACETYLTRANSFERASE"/>
    <property type="match status" value="1"/>
</dbReference>
<feature type="transmembrane region" description="Helical" evidence="1">
    <location>
        <begin position="328"/>
        <end position="349"/>
    </location>
</feature>
<dbReference type="PANTHER" id="PTHR23028:SF53">
    <property type="entry name" value="ACYL_TRANSF_3 DOMAIN-CONTAINING PROTEIN"/>
    <property type="match status" value="1"/>
</dbReference>
<gene>
    <name evidence="3" type="ORF">EET67_12320</name>
</gene>
<evidence type="ECO:0000313" key="4">
    <source>
        <dbReference type="Proteomes" id="UP000281647"/>
    </source>
</evidence>
<accession>A0A432V5L6</accession>
<feature type="domain" description="Acyltransferase 3" evidence="2">
    <location>
        <begin position="36"/>
        <end position="370"/>
    </location>
</feature>
<evidence type="ECO:0000313" key="3">
    <source>
        <dbReference type="EMBL" id="RUM97440.1"/>
    </source>
</evidence>
<organism evidence="3 4">
    <name type="scientific">Borborobacter arsenicus</name>
    <dbReference type="NCBI Taxonomy" id="1851146"/>
    <lineage>
        <taxon>Bacteria</taxon>
        <taxon>Pseudomonadati</taxon>
        <taxon>Pseudomonadota</taxon>
        <taxon>Alphaproteobacteria</taxon>
        <taxon>Hyphomicrobiales</taxon>
        <taxon>Phyllobacteriaceae</taxon>
        <taxon>Borborobacter</taxon>
    </lineage>
</organism>
<feature type="transmembrane region" description="Helical" evidence="1">
    <location>
        <begin position="191"/>
        <end position="213"/>
    </location>
</feature>
<feature type="transmembrane region" description="Helical" evidence="1">
    <location>
        <begin position="288"/>
        <end position="307"/>
    </location>
</feature>
<dbReference type="InterPro" id="IPR002656">
    <property type="entry name" value="Acyl_transf_3_dom"/>
</dbReference>
<sequence>MTKVLLFLKLPVRTSLATVRVWRGTRGRMSSKEHLYGLDLLRIVAAILVLLNHFALFGWATPNGAAQGDAVAFAYLEPFAVVGAIGVEIFFVISGFVIALSTINATPSQFLRHRIIRVFPALWICGFVALAARAAGGEEMTTLAMDYARSAVLSPIGPYIDGVIWTLVVEAVFYGVIFLAMVFHKLITLEWVALILGLSSSLFITVFLYFYAMSLTYGESDIYDLLRRFPFKVVLLRHGVFFAIGILIYSIFQKGFTREKAAYIAAFCVFGLIEIAISYGAAEKVVPMLLIWLFALVVIIASVRHARAIQEFFHTSHNSVRNLGRLSYPLYLSHYSLGMVLVPLLAGLGLARINVLALSLFIVFATSWTVMYWPEAMMQRYLRTVLFRVKRGPVELAGRVS</sequence>
<keyword evidence="3" id="KW-0012">Acyltransferase</keyword>
<evidence type="ECO:0000259" key="2">
    <source>
        <dbReference type="Pfam" id="PF01757"/>
    </source>
</evidence>
<dbReference type="Proteomes" id="UP000281647">
    <property type="component" value="Unassembled WGS sequence"/>
</dbReference>
<keyword evidence="1" id="KW-0812">Transmembrane</keyword>
<comment type="caution">
    <text evidence="3">The sequence shown here is derived from an EMBL/GenBank/DDBJ whole genome shotgun (WGS) entry which is preliminary data.</text>
</comment>
<dbReference type="EMBL" id="RKST01000011">
    <property type="protein sequence ID" value="RUM97440.1"/>
    <property type="molecule type" value="Genomic_DNA"/>
</dbReference>
<keyword evidence="4" id="KW-1185">Reference proteome</keyword>
<dbReference type="GO" id="GO:0016020">
    <property type="term" value="C:membrane"/>
    <property type="evidence" value="ECO:0007669"/>
    <property type="project" value="TreeGrafter"/>
</dbReference>
<feature type="transmembrane region" description="Helical" evidence="1">
    <location>
        <begin position="261"/>
        <end position="282"/>
    </location>
</feature>
<dbReference type="Pfam" id="PF01757">
    <property type="entry name" value="Acyl_transf_3"/>
    <property type="match status" value="1"/>
</dbReference>
<dbReference type="InterPro" id="IPR050879">
    <property type="entry name" value="Acyltransferase_3"/>
</dbReference>
<proteinExistence type="predicted"/>
<keyword evidence="3" id="KW-0808">Transferase</keyword>
<dbReference type="GO" id="GO:0000271">
    <property type="term" value="P:polysaccharide biosynthetic process"/>
    <property type="evidence" value="ECO:0007669"/>
    <property type="project" value="TreeGrafter"/>
</dbReference>
<feature type="transmembrane region" description="Helical" evidence="1">
    <location>
        <begin position="115"/>
        <end position="136"/>
    </location>
</feature>
<dbReference type="GO" id="GO:0016747">
    <property type="term" value="F:acyltransferase activity, transferring groups other than amino-acyl groups"/>
    <property type="evidence" value="ECO:0007669"/>
    <property type="project" value="InterPro"/>
</dbReference>
<keyword evidence="1" id="KW-1133">Transmembrane helix</keyword>
<feature type="transmembrane region" description="Helical" evidence="1">
    <location>
        <begin position="156"/>
        <end position="179"/>
    </location>
</feature>
<dbReference type="OrthoDB" id="9807745at2"/>
<feature type="transmembrane region" description="Helical" evidence="1">
    <location>
        <begin position="35"/>
        <end position="59"/>
    </location>
</feature>
<feature type="transmembrane region" description="Helical" evidence="1">
    <location>
        <begin position="79"/>
        <end position="103"/>
    </location>
</feature>
<dbReference type="AlphaFoldDB" id="A0A432V5L6"/>
<feature type="transmembrane region" description="Helical" evidence="1">
    <location>
        <begin position="355"/>
        <end position="373"/>
    </location>
</feature>
<reference evidence="3 4" key="1">
    <citation type="submission" date="2018-11" db="EMBL/GenBank/DDBJ databases">
        <title>Pseudaminobacter arsenicus sp. nov., an arsenic-resistant bacterium isolated from arsenic-rich aquifers.</title>
        <authorList>
            <person name="Mu Y."/>
        </authorList>
    </citation>
    <scope>NUCLEOTIDE SEQUENCE [LARGE SCALE GENOMIC DNA]</scope>
    <source>
        <strain evidence="3 4">CB3</strain>
    </source>
</reference>